<name>A0ABQ4QJ99_9HYPH</name>
<dbReference type="Gene3D" id="1.20.120.160">
    <property type="entry name" value="HPT domain"/>
    <property type="match status" value="1"/>
</dbReference>
<dbReference type="Proteomes" id="UP001055117">
    <property type="component" value="Unassembled WGS sequence"/>
</dbReference>
<dbReference type="EMBL" id="BPQG01000049">
    <property type="protein sequence ID" value="GJD45331.1"/>
    <property type="molecule type" value="Genomic_DNA"/>
</dbReference>
<evidence type="ECO:0000313" key="3">
    <source>
        <dbReference type="EMBL" id="GJD45331.1"/>
    </source>
</evidence>
<keyword evidence="4" id="KW-1185">Reference proteome</keyword>
<comment type="caution">
    <text evidence="3">The sequence shown here is derived from an EMBL/GenBank/DDBJ whole genome shotgun (WGS) entry which is preliminary data.</text>
</comment>
<sequence length="109" mass="11697">MTLPLLSRPVLDDLGGVIGAEKLQRLLVRFTDSLRTAFPKDSREPGSVAREAHTLISMSGMLGCERLSDACRTLEAQAKGGGDLAPALAEIRALRDETVRALEDAAQTH</sequence>
<dbReference type="InterPro" id="IPR008207">
    <property type="entry name" value="Sig_transdc_His_kin_Hpt_dom"/>
</dbReference>
<protein>
    <recommendedName>
        <fullName evidence="2">HPt domain-containing protein</fullName>
    </recommendedName>
</protein>
<accession>A0ABQ4QJ99</accession>
<reference evidence="3 4" key="1">
    <citation type="journal article" date="2021" name="Front. Microbiol.">
        <title>Comprehensive Comparative Genomics and Phenotyping of Methylobacterium Species.</title>
        <authorList>
            <person name="Alessa O."/>
            <person name="Ogura Y."/>
            <person name="Fujitani Y."/>
            <person name="Takami H."/>
            <person name="Hayashi T."/>
            <person name="Sahin N."/>
            <person name="Tani A."/>
        </authorList>
    </citation>
    <scope>NUCLEOTIDE SEQUENCE [LARGE SCALE GENOMIC DNA]</scope>
    <source>
        <strain evidence="3 4">DSM 23679</strain>
    </source>
</reference>
<proteinExistence type="predicted"/>
<evidence type="ECO:0000259" key="2">
    <source>
        <dbReference type="Pfam" id="PF01627"/>
    </source>
</evidence>
<evidence type="ECO:0000256" key="1">
    <source>
        <dbReference type="ARBA" id="ARBA00023012"/>
    </source>
</evidence>
<keyword evidence="1" id="KW-0902">Two-component regulatory system</keyword>
<dbReference type="RefSeq" id="WP_147764047.1">
    <property type="nucleotide sequence ID" value="NZ_BPQG01000049.1"/>
</dbReference>
<evidence type="ECO:0000313" key="4">
    <source>
        <dbReference type="Proteomes" id="UP001055117"/>
    </source>
</evidence>
<gene>
    <name evidence="3" type="ORF">AFCDBAGC_3202</name>
</gene>
<dbReference type="Pfam" id="PF01627">
    <property type="entry name" value="Hpt"/>
    <property type="match status" value="1"/>
</dbReference>
<organism evidence="3 4">
    <name type="scientific">Methylobacterium cerastii</name>
    <dbReference type="NCBI Taxonomy" id="932741"/>
    <lineage>
        <taxon>Bacteria</taxon>
        <taxon>Pseudomonadati</taxon>
        <taxon>Pseudomonadota</taxon>
        <taxon>Alphaproteobacteria</taxon>
        <taxon>Hyphomicrobiales</taxon>
        <taxon>Methylobacteriaceae</taxon>
        <taxon>Methylobacterium</taxon>
    </lineage>
</organism>
<feature type="domain" description="HPt" evidence="2">
    <location>
        <begin position="32"/>
        <end position="97"/>
    </location>
</feature>
<dbReference type="SUPFAM" id="SSF47226">
    <property type="entry name" value="Histidine-containing phosphotransfer domain, HPT domain"/>
    <property type="match status" value="1"/>
</dbReference>
<dbReference type="InterPro" id="IPR036641">
    <property type="entry name" value="HPT_dom_sf"/>
</dbReference>